<proteinExistence type="predicted"/>
<organism evidence="1 2">
    <name type="scientific">Stephania cephalantha</name>
    <dbReference type="NCBI Taxonomy" id="152367"/>
    <lineage>
        <taxon>Eukaryota</taxon>
        <taxon>Viridiplantae</taxon>
        <taxon>Streptophyta</taxon>
        <taxon>Embryophyta</taxon>
        <taxon>Tracheophyta</taxon>
        <taxon>Spermatophyta</taxon>
        <taxon>Magnoliopsida</taxon>
        <taxon>Ranunculales</taxon>
        <taxon>Menispermaceae</taxon>
        <taxon>Menispermoideae</taxon>
        <taxon>Cissampelideae</taxon>
        <taxon>Stephania</taxon>
    </lineage>
</organism>
<evidence type="ECO:0000313" key="1">
    <source>
        <dbReference type="EMBL" id="KAK9119039.1"/>
    </source>
</evidence>
<dbReference type="Proteomes" id="UP001419268">
    <property type="component" value="Unassembled WGS sequence"/>
</dbReference>
<accession>A0AAP0INW0</accession>
<reference evidence="1 2" key="1">
    <citation type="submission" date="2024-01" db="EMBL/GenBank/DDBJ databases">
        <title>Genome assemblies of Stephania.</title>
        <authorList>
            <person name="Yang L."/>
        </authorList>
    </citation>
    <scope>NUCLEOTIDE SEQUENCE [LARGE SCALE GENOMIC DNA]</scope>
    <source>
        <strain evidence="1">JXDWG</strain>
        <tissue evidence="1">Leaf</tissue>
    </source>
</reference>
<name>A0AAP0INW0_9MAGN</name>
<dbReference type="EMBL" id="JBBNAG010000007">
    <property type="protein sequence ID" value="KAK9119039.1"/>
    <property type="molecule type" value="Genomic_DNA"/>
</dbReference>
<dbReference type="AlphaFoldDB" id="A0AAP0INW0"/>
<comment type="caution">
    <text evidence="1">The sequence shown here is derived from an EMBL/GenBank/DDBJ whole genome shotgun (WGS) entry which is preliminary data.</text>
</comment>
<keyword evidence="2" id="KW-1185">Reference proteome</keyword>
<evidence type="ECO:0000313" key="2">
    <source>
        <dbReference type="Proteomes" id="UP001419268"/>
    </source>
</evidence>
<gene>
    <name evidence="1" type="ORF">Scep_017132</name>
</gene>
<protein>
    <submittedName>
        <fullName evidence="1">Uncharacterized protein</fullName>
    </submittedName>
</protein>
<sequence length="73" mass="8100">MTTTDVLDPINGVITDMVSGKPGSLLDYRVEHEEVKCSTLCINNKTISWWALLGSTTEFSLAVDVDMEGYEMQ</sequence>